<keyword evidence="4" id="KW-0862">Zinc</keyword>
<organism evidence="6 7">
    <name type="scientific">Nonomuraea maheshkhaliensis</name>
    <dbReference type="NCBI Taxonomy" id="419590"/>
    <lineage>
        <taxon>Bacteria</taxon>
        <taxon>Bacillati</taxon>
        <taxon>Actinomycetota</taxon>
        <taxon>Actinomycetes</taxon>
        <taxon>Streptosporangiales</taxon>
        <taxon>Streptosporangiaceae</taxon>
        <taxon>Nonomuraea</taxon>
    </lineage>
</organism>
<evidence type="ECO:0000256" key="5">
    <source>
        <dbReference type="ARBA" id="ARBA00024029"/>
    </source>
</evidence>
<name>A0ABP4T7B2_9ACTN</name>
<keyword evidence="7" id="KW-1185">Reference proteome</keyword>
<proteinExistence type="inferred from homology"/>
<dbReference type="Proteomes" id="UP001500064">
    <property type="component" value="Unassembled WGS sequence"/>
</dbReference>
<protein>
    <submittedName>
        <fullName evidence="6">Creatininase family protein</fullName>
    </submittedName>
</protein>
<evidence type="ECO:0000313" key="7">
    <source>
        <dbReference type="Proteomes" id="UP001500064"/>
    </source>
</evidence>
<dbReference type="SUPFAM" id="SSF102215">
    <property type="entry name" value="Creatininase"/>
    <property type="match status" value="1"/>
</dbReference>
<evidence type="ECO:0000256" key="2">
    <source>
        <dbReference type="ARBA" id="ARBA00022723"/>
    </source>
</evidence>
<accession>A0ABP4T7B2</accession>
<comment type="similarity">
    <text evidence="5">Belongs to the creatininase superfamily.</text>
</comment>
<gene>
    <name evidence="6" type="ORF">GCM10009733_094780</name>
</gene>
<evidence type="ECO:0000256" key="3">
    <source>
        <dbReference type="ARBA" id="ARBA00022801"/>
    </source>
</evidence>
<comment type="caution">
    <text evidence="6">The sequence shown here is derived from an EMBL/GenBank/DDBJ whole genome shotgun (WGS) entry which is preliminary data.</text>
</comment>
<keyword evidence="2" id="KW-0479">Metal-binding</keyword>
<evidence type="ECO:0000256" key="1">
    <source>
        <dbReference type="ARBA" id="ARBA00001947"/>
    </source>
</evidence>
<sequence length="238" mass="25546">MNHLLPTQTTKDEDARDAHVAILPIGSFEQHGPYLPLATDAAIASIIARELAQLYPVRHLPPITISCSHEHKAWPGTVSISAKTLLALVTDIQASLRASGINKLVLINAHGGNYTLSNVVQEATVSERCMALFPTSADWNGARAAANMETTAHEDMHAGELEASILLAANPELVQDGYDTVDHIANDRKDLLTVGMEAYTKSGVIGRPSLATAEKGRAVLDYLGDAFRSCLRSIDMVV</sequence>
<dbReference type="InterPro" id="IPR024087">
    <property type="entry name" value="Creatininase-like_sf"/>
</dbReference>
<evidence type="ECO:0000256" key="4">
    <source>
        <dbReference type="ARBA" id="ARBA00022833"/>
    </source>
</evidence>
<dbReference type="PANTHER" id="PTHR35005">
    <property type="entry name" value="3-DEHYDRO-SCYLLO-INOSOSE HYDROLASE"/>
    <property type="match status" value="1"/>
</dbReference>
<evidence type="ECO:0000313" key="6">
    <source>
        <dbReference type="EMBL" id="GAA1683305.1"/>
    </source>
</evidence>
<dbReference type="Gene3D" id="3.40.50.10310">
    <property type="entry name" value="Creatininase"/>
    <property type="match status" value="1"/>
</dbReference>
<reference evidence="7" key="1">
    <citation type="journal article" date="2019" name="Int. J. Syst. Evol. Microbiol.">
        <title>The Global Catalogue of Microorganisms (GCM) 10K type strain sequencing project: providing services to taxonomists for standard genome sequencing and annotation.</title>
        <authorList>
            <consortium name="The Broad Institute Genomics Platform"/>
            <consortium name="The Broad Institute Genome Sequencing Center for Infectious Disease"/>
            <person name="Wu L."/>
            <person name="Ma J."/>
        </authorList>
    </citation>
    <scope>NUCLEOTIDE SEQUENCE [LARGE SCALE GENOMIC DNA]</scope>
    <source>
        <strain evidence="7">JCM 13929</strain>
    </source>
</reference>
<dbReference type="PANTHER" id="PTHR35005:SF1">
    <property type="entry name" value="2-AMINO-5-FORMYLAMINO-6-RIBOSYLAMINOPYRIMIDIN-4(3H)-ONE 5'-MONOPHOSPHATE DEFORMYLASE"/>
    <property type="match status" value="1"/>
</dbReference>
<dbReference type="InterPro" id="IPR003785">
    <property type="entry name" value="Creatininase/forma_Hydrolase"/>
</dbReference>
<dbReference type="RefSeq" id="WP_346113642.1">
    <property type="nucleotide sequence ID" value="NZ_BAAAMU010000132.1"/>
</dbReference>
<dbReference type="Pfam" id="PF02633">
    <property type="entry name" value="Creatininase"/>
    <property type="match status" value="1"/>
</dbReference>
<comment type="cofactor">
    <cofactor evidence="1">
        <name>Zn(2+)</name>
        <dbReference type="ChEBI" id="CHEBI:29105"/>
    </cofactor>
</comment>
<keyword evidence="3" id="KW-0378">Hydrolase</keyword>
<dbReference type="EMBL" id="BAAAMU010000132">
    <property type="protein sequence ID" value="GAA1683305.1"/>
    <property type="molecule type" value="Genomic_DNA"/>
</dbReference>